<dbReference type="RefSeq" id="WP_423230153.1">
    <property type="nucleotide sequence ID" value="NZ_FOIF01000006.1"/>
</dbReference>
<dbReference type="STRING" id="1120990.SAMN03080614_10061"/>
<feature type="non-terminal residue" evidence="1">
    <location>
        <position position="79"/>
    </location>
</feature>
<accession>A0A1H9Z114</accession>
<gene>
    <name evidence="1" type="ORF">SAMN03080614_10061</name>
</gene>
<dbReference type="AlphaFoldDB" id="A0A1H9Z114"/>
<sequence>MIKIDHFSLVILYNITMRKINCYSNEFYYNQFFEKGQQEINFDLYQIGLPSDDPVYTLKKVMEEMDFSSLIANYSNKGR</sequence>
<dbReference type="Proteomes" id="UP000243819">
    <property type="component" value="Unassembled WGS sequence"/>
</dbReference>
<organism evidence="1 2">
    <name type="scientific">Anaerobranca gottschalkii DSM 13577</name>
    <dbReference type="NCBI Taxonomy" id="1120990"/>
    <lineage>
        <taxon>Bacteria</taxon>
        <taxon>Bacillati</taxon>
        <taxon>Bacillota</taxon>
        <taxon>Clostridia</taxon>
        <taxon>Eubacteriales</taxon>
        <taxon>Proteinivoracaceae</taxon>
        <taxon>Anaerobranca</taxon>
    </lineage>
</organism>
<evidence type="ECO:0000313" key="1">
    <source>
        <dbReference type="EMBL" id="SES75163.1"/>
    </source>
</evidence>
<proteinExistence type="predicted"/>
<protein>
    <submittedName>
        <fullName evidence="1">Uncharacterized protein</fullName>
    </submittedName>
</protein>
<dbReference type="EMBL" id="FOIF01000006">
    <property type="protein sequence ID" value="SES75163.1"/>
    <property type="molecule type" value="Genomic_DNA"/>
</dbReference>
<name>A0A1H9Z114_9FIRM</name>
<reference evidence="2" key="1">
    <citation type="submission" date="2016-10" db="EMBL/GenBank/DDBJ databases">
        <authorList>
            <person name="Varghese N."/>
            <person name="Submissions S."/>
        </authorList>
    </citation>
    <scope>NUCLEOTIDE SEQUENCE [LARGE SCALE GENOMIC DNA]</scope>
    <source>
        <strain evidence="2">DSM 13577</strain>
    </source>
</reference>
<evidence type="ECO:0000313" key="2">
    <source>
        <dbReference type="Proteomes" id="UP000243819"/>
    </source>
</evidence>
<keyword evidence="2" id="KW-1185">Reference proteome</keyword>